<keyword evidence="4" id="KW-0833">Ubl conjugation pathway</keyword>
<sequence length="278" mass="31863">MPPATRRQARTRQSLEAEDDPSMEMAGEEMLDEPDIMDRPALSTDVYPDEEGMGFYEGEYEGKQTHCSPIALLFCANNHQSKKKNPACNGVAALRSPDLAHFWQSDGPQPHLLSIHFFKLVSIVHIRLFLDFENDESYTPTKIQFLAGMSVHDIQEFAELSVSEPQGWYEVSFDNVGRVDPEDESDEEDPRKDVDWSKRPVLRAFLIQVRILENHQNGKDTHLRAVQLFARDDSEVHRRPANEAKTALPVRTAPQLAAKRKQQNYIKMASWMMEPDLR</sequence>
<dbReference type="SUPFAM" id="SSF49785">
    <property type="entry name" value="Galactose-binding domain-like"/>
    <property type="match status" value="1"/>
</dbReference>
<dbReference type="EMBL" id="QWIQ01000061">
    <property type="protein sequence ID" value="RMZ11285.1"/>
    <property type="molecule type" value="Genomic_DNA"/>
</dbReference>
<proteinExistence type="inferred from homology"/>
<dbReference type="GO" id="GO:0070979">
    <property type="term" value="P:protein K11-linked ubiquitination"/>
    <property type="evidence" value="ECO:0007669"/>
    <property type="project" value="TreeGrafter"/>
</dbReference>
<dbReference type="GO" id="GO:0031145">
    <property type="term" value="P:anaphase-promoting complex-dependent catabolic process"/>
    <property type="evidence" value="ECO:0007669"/>
    <property type="project" value="InterPro"/>
</dbReference>
<reference evidence="8 9" key="1">
    <citation type="journal article" date="2018" name="BMC Genomics">
        <title>Genomic evidence for intraspecific hybridization in a clonal and extremely halotolerant yeast.</title>
        <authorList>
            <person name="Gostincar C."/>
            <person name="Stajich J.E."/>
            <person name="Zupancic J."/>
            <person name="Zalar P."/>
            <person name="Gunde-Cimerman N."/>
        </authorList>
    </citation>
    <scope>NUCLEOTIDE SEQUENCE [LARGE SCALE GENOMIC DNA]</scope>
    <source>
        <strain evidence="8 9">EXF-171</strain>
    </source>
</reference>
<dbReference type="SMART" id="SM01337">
    <property type="entry name" value="APC10"/>
    <property type="match status" value="1"/>
</dbReference>
<dbReference type="Pfam" id="PF03256">
    <property type="entry name" value="ANAPC10"/>
    <property type="match status" value="1"/>
</dbReference>
<dbReference type="GO" id="GO:0051301">
    <property type="term" value="P:cell division"/>
    <property type="evidence" value="ECO:0007669"/>
    <property type="project" value="UniProtKB-KW"/>
</dbReference>
<comment type="caution">
    <text evidence="8">The sequence shown here is derived from an EMBL/GenBank/DDBJ whole genome shotgun (WGS) entry which is preliminary data.</text>
</comment>
<feature type="domain" description="DOC" evidence="7">
    <location>
        <begin position="43"/>
        <end position="255"/>
    </location>
</feature>
<dbReference type="Gene3D" id="2.60.120.260">
    <property type="entry name" value="Galactose-binding domain-like"/>
    <property type="match status" value="1"/>
</dbReference>
<evidence type="ECO:0000256" key="4">
    <source>
        <dbReference type="ARBA" id="ARBA00022786"/>
    </source>
</evidence>
<comment type="similarity">
    <text evidence="1">Belongs to the APC10 family.</text>
</comment>
<keyword evidence="3" id="KW-0498">Mitosis</keyword>
<dbReference type="InterPro" id="IPR004939">
    <property type="entry name" value="APC_su10/DOC_dom"/>
</dbReference>
<evidence type="ECO:0000256" key="2">
    <source>
        <dbReference type="ARBA" id="ARBA00022618"/>
    </source>
</evidence>
<dbReference type="InterPro" id="IPR016901">
    <property type="entry name" value="APC10/Doc1"/>
</dbReference>
<feature type="compositionally biased region" description="Acidic residues" evidence="6">
    <location>
        <begin position="16"/>
        <end position="35"/>
    </location>
</feature>
<feature type="region of interest" description="Disordered" evidence="6">
    <location>
        <begin position="1"/>
        <end position="39"/>
    </location>
</feature>
<evidence type="ECO:0000256" key="5">
    <source>
        <dbReference type="ARBA" id="ARBA00023306"/>
    </source>
</evidence>
<dbReference type="PANTHER" id="PTHR12936:SF0">
    <property type="entry name" value="ANAPHASE-PROMOTING COMPLEX SUBUNIT 10"/>
    <property type="match status" value="1"/>
</dbReference>
<dbReference type="Proteomes" id="UP000281468">
    <property type="component" value="Unassembled WGS sequence"/>
</dbReference>
<dbReference type="CDD" id="cd08366">
    <property type="entry name" value="APC10"/>
    <property type="match status" value="1"/>
</dbReference>
<dbReference type="PANTHER" id="PTHR12936">
    <property type="entry name" value="ANAPHASE-PROMOTING COMPLEX 10"/>
    <property type="match status" value="1"/>
</dbReference>
<dbReference type="InterPro" id="IPR008979">
    <property type="entry name" value="Galactose-bd-like_sf"/>
</dbReference>
<accession>A0A3M7HE76</accession>
<protein>
    <recommendedName>
        <fullName evidence="7">DOC domain-containing protein</fullName>
    </recommendedName>
</protein>
<gene>
    <name evidence="8" type="ORF">D0862_02993</name>
</gene>
<dbReference type="PROSITE" id="PS51284">
    <property type="entry name" value="DOC"/>
    <property type="match status" value="1"/>
</dbReference>
<organism evidence="8 9">
    <name type="scientific">Hortaea werneckii</name>
    <name type="common">Black yeast</name>
    <name type="synonym">Cladosporium werneckii</name>
    <dbReference type="NCBI Taxonomy" id="91943"/>
    <lineage>
        <taxon>Eukaryota</taxon>
        <taxon>Fungi</taxon>
        <taxon>Dikarya</taxon>
        <taxon>Ascomycota</taxon>
        <taxon>Pezizomycotina</taxon>
        <taxon>Dothideomycetes</taxon>
        <taxon>Dothideomycetidae</taxon>
        <taxon>Mycosphaerellales</taxon>
        <taxon>Teratosphaeriaceae</taxon>
        <taxon>Hortaea</taxon>
    </lineage>
</organism>
<evidence type="ECO:0000256" key="1">
    <source>
        <dbReference type="ARBA" id="ARBA00006762"/>
    </source>
</evidence>
<dbReference type="VEuPathDB" id="FungiDB:BTJ68_06004"/>
<evidence type="ECO:0000313" key="9">
    <source>
        <dbReference type="Proteomes" id="UP000281468"/>
    </source>
</evidence>
<evidence type="ECO:0000256" key="6">
    <source>
        <dbReference type="SAM" id="MobiDB-lite"/>
    </source>
</evidence>
<dbReference type="AlphaFoldDB" id="A0A3M7HE76"/>
<keyword evidence="2" id="KW-0132">Cell division</keyword>
<keyword evidence="5" id="KW-0131">Cell cycle</keyword>
<dbReference type="GO" id="GO:0005680">
    <property type="term" value="C:anaphase-promoting complex"/>
    <property type="evidence" value="ECO:0007669"/>
    <property type="project" value="InterPro"/>
</dbReference>
<evidence type="ECO:0000313" key="8">
    <source>
        <dbReference type="EMBL" id="RMZ11285.1"/>
    </source>
</evidence>
<evidence type="ECO:0000259" key="7">
    <source>
        <dbReference type="PROSITE" id="PS51284"/>
    </source>
</evidence>
<name>A0A3M7HE76_HORWE</name>
<evidence type="ECO:0000256" key="3">
    <source>
        <dbReference type="ARBA" id="ARBA00022776"/>
    </source>
</evidence>